<dbReference type="Gene3D" id="1.10.287.610">
    <property type="entry name" value="Helix hairpin bin"/>
    <property type="match status" value="1"/>
</dbReference>
<dbReference type="InterPro" id="IPR010994">
    <property type="entry name" value="RuvA_2-like"/>
</dbReference>
<feature type="binding site" evidence="15">
    <location>
        <position position="430"/>
    </location>
    <ligand>
        <name>Zn(2+)</name>
        <dbReference type="ChEBI" id="CHEBI:29105"/>
    </ligand>
</feature>
<keyword evidence="5 15" id="KW-0235">DNA replication</keyword>
<evidence type="ECO:0000256" key="11">
    <source>
        <dbReference type="ARBA" id="ARBA00023204"/>
    </source>
</evidence>
<dbReference type="FunFam" id="1.10.150.20:FF:000007">
    <property type="entry name" value="DNA ligase"/>
    <property type="match status" value="1"/>
</dbReference>
<dbReference type="SUPFAM" id="SSF52113">
    <property type="entry name" value="BRCT domain"/>
    <property type="match status" value="1"/>
</dbReference>
<dbReference type="Gene3D" id="2.40.50.140">
    <property type="entry name" value="Nucleic acid-binding proteins"/>
    <property type="match status" value="1"/>
</dbReference>
<dbReference type="Pfam" id="PF03120">
    <property type="entry name" value="OB_DNA_ligase"/>
    <property type="match status" value="1"/>
</dbReference>
<keyword evidence="10 15" id="KW-0520">NAD</keyword>
<dbReference type="GO" id="GO:0003677">
    <property type="term" value="F:DNA binding"/>
    <property type="evidence" value="ECO:0007669"/>
    <property type="project" value="InterPro"/>
</dbReference>
<dbReference type="InterPro" id="IPR013839">
    <property type="entry name" value="DNAligase_adenylation"/>
</dbReference>
<dbReference type="GO" id="GO:0006281">
    <property type="term" value="P:DNA repair"/>
    <property type="evidence" value="ECO:0007669"/>
    <property type="project" value="UniProtKB-KW"/>
</dbReference>
<evidence type="ECO:0000259" key="16">
    <source>
        <dbReference type="PROSITE" id="PS50172"/>
    </source>
</evidence>
<feature type="binding site" evidence="15">
    <location>
        <position position="140"/>
    </location>
    <ligand>
        <name>NAD(+)</name>
        <dbReference type="ChEBI" id="CHEBI:57540"/>
    </ligand>
</feature>
<dbReference type="EC" id="6.5.1.2" evidence="2 15"/>
<evidence type="ECO:0000256" key="7">
    <source>
        <dbReference type="ARBA" id="ARBA00022763"/>
    </source>
</evidence>
<dbReference type="SUPFAM" id="SSF47781">
    <property type="entry name" value="RuvA domain 2-like"/>
    <property type="match status" value="1"/>
</dbReference>
<feature type="binding site" evidence="15">
    <location>
        <begin position="86"/>
        <end position="87"/>
    </location>
    <ligand>
        <name>NAD(+)</name>
        <dbReference type="ChEBI" id="CHEBI:57540"/>
    </ligand>
</feature>
<proteinExistence type="inferred from homology"/>
<dbReference type="SMART" id="SM00278">
    <property type="entry name" value="HhH1"/>
    <property type="match status" value="3"/>
</dbReference>
<dbReference type="GO" id="GO:0046872">
    <property type="term" value="F:metal ion binding"/>
    <property type="evidence" value="ECO:0007669"/>
    <property type="project" value="UniProtKB-KW"/>
</dbReference>
<comment type="similarity">
    <text evidence="14 15">Belongs to the NAD-dependent DNA ligase family. LigA subfamily.</text>
</comment>
<evidence type="ECO:0000256" key="2">
    <source>
        <dbReference type="ARBA" id="ARBA00012722"/>
    </source>
</evidence>
<dbReference type="InterPro" id="IPR012340">
    <property type="entry name" value="NA-bd_OB-fold"/>
</dbReference>
<dbReference type="InterPro" id="IPR036420">
    <property type="entry name" value="BRCT_dom_sf"/>
</dbReference>
<keyword evidence="8 15" id="KW-0862">Zinc</keyword>
<dbReference type="InterPro" id="IPR013840">
    <property type="entry name" value="DNAligase_N"/>
</dbReference>
<keyword evidence="4 15" id="KW-0436">Ligase</keyword>
<dbReference type="PIRSF" id="PIRSF001604">
    <property type="entry name" value="LigA"/>
    <property type="match status" value="1"/>
</dbReference>
<dbReference type="RefSeq" id="WP_111572699.1">
    <property type="nucleotide sequence ID" value="NZ_QLME01000017.1"/>
</dbReference>
<comment type="cofactor">
    <cofactor evidence="15">
        <name>Mg(2+)</name>
        <dbReference type="ChEBI" id="CHEBI:18420"/>
    </cofactor>
    <cofactor evidence="15">
        <name>Mn(2+)</name>
        <dbReference type="ChEBI" id="CHEBI:29035"/>
    </cofactor>
</comment>
<feature type="active site" description="N6-AMP-lysine intermediate" evidence="15">
    <location>
        <position position="119"/>
    </location>
</feature>
<comment type="caution">
    <text evidence="15">Lacks conserved residue(s) required for the propagation of feature annotation.</text>
</comment>
<feature type="binding site" evidence="15">
    <location>
        <position position="407"/>
    </location>
    <ligand>
        <name>Zn(2+)</name>
        <dbReference type="ChEBI" id="CHEBI:29105"/>
    </ligand>
</feature>
<dbReference type="PROSITE" id="PS01055">
    <property type="entry name" value="DNA_LIGASE_N1"/>
    <property type="match status" value="1"/>
</dbReference>
<dbReference type="SMART" id="SM00532">
    <property type="entry name" value="LIGANc"/>
    <property type="match status" value="1"/>
</dbReference>
<dbReference type="Pfam" id="PF01653">
    <property type="entry name" value="DNA_ligase_aden"/>
    <property type="match status" value="1"/>
</dbReference>
<dbReference type="Gene3D" id="3.40.50.10190">
    <property type="entry name" value="BRCT domain"/>
    <property type="match status" value="1"/>
</dbReference>
<feature type="binding site" evidence="15">
    <location>
        <position position="289"/>
    </location>
    <ligand>
        <name>NAD(+)</name>
        <dbReference type="ChEBI" id="CHEBI:57540"/>
    </ligand>
</feature>
<evidence type="ECO:0000256" key="3">
    <source>
        <dbReference type="ARBA" id="ARBA00013308"/>
    </source>
</evidence>
<dbReference type="GO" id="GO:0006260">
    <property type="term" value="P:DNA replication"/>
    <property type="evidence" value="ECO:0007669"/>
    <property type="project" value="UniProtKB-KW"/>
</dbReference>
<dbReference type="GO" id="GO:0005829">
    <property type="term" value="C:cytosol"/>
    <property type="evidence" value="ECO:0007669"/>
    <property type="project" value="TreeGrafter"/>
</dbReference>
<dbReference type="HAMAP" id="MF_01588">
    <property type="entry name" value="DNA_ligase_A"/>
    <property type="match status" value="1"/>
</dbReference>
<dbReference type="Pfam" id="PF00533">
    <property type="entry name" value="BRCT"/>
    <property type="match status" value="1"/>
</dbReference>
<evidence type="ECO:0000256" key="12">
    <source>
        <dbReference type="ARBA" id="ARBA00023211"/>
    </source>
</evidence>
<comment type="catalytic activity">
    <reaction evidence="13 15">
        <text>NAD(+) + (deoxyribonucleotide)n-3'-hydroxyl + 5'-phospho-(deoxyribonucleotide)m = (deoxyribonucleotide)n+m + AMP + beta-nicotinamide D-nucleotide.</text>
        <dbReference type="EC" id="6.5.1.2"/>
    </reaction>
</comment>
<dbReference type="InterPro" id="IPR001679">
    <property type="entry name" value="DNA_ligase"/>
</dbReference>
<keyword evidence="7 15" id="KW-0227">DNA damage</keyword>
<dbReference type="SMART" id="SM00292">
    <property type="entry name" value="BRCT"/>
    <property type="match status" value="1"/>
</dbReference>
<dbReference type="AlphaFoldDB" id="A0A4R7YWW3"/>
<comment type="caution">
    <text evidence="17">The sequence shown here is derived from an EMBL/GenBank/DDBJ whole genome shotgun (WGS) entry which is preliminary data.</text>
</comment>
<feature type="binding site" evidence="15">
    <location>
        <begin position="37"/>
        <end position="41"/>
    </location>
    <ligand>
        <name>NAD(+)</name>
        <dbReference type="ChEBI" id="CHEBI:57540"/>
    </ligand>
</feature>
<dbReference type="InterPro" id="IPR004149">
    <property type="entry name" value="Znf_DNAligase_C4"/>
</dbReference>
<dbReference type="GO" id="GO:0003911">
    <property type="term" value="F:DNA ligase (NAD+) activity"/>
    <property type="evidence" value="ECO:0007669"/>
    <property type="project" value="UniProtKB-UniRule"/>
</dbReference>
<dbReference type="Proteomes" id="UP000294697">
    <property type="component" value="Unassembled WGS sequence"/>
</dbReference>
<comment type="function">
    <text evidence="1 15">DNA ligase that catalyzes the formation of phosphodiester linkages between 5'-phosphoryl and 3'-hydroxyl groups in double-stranded DNA using NAD as a coenzyme and as the energy source for the reaction. It is essential for DNA replication and repair of damaged DNA.</text>
</comment>
<keyword evidence="12 15" id="KW-0464">Manganese</keyword>
<dbReference type="OrthoDB" id="9759736at2"/>
<keyword evidence="9 15" id="KW-0460">Magnesium</keyword>
<evidence type="ECO:0000256" key="9">
    <source>
        <dbReference type="ARBA" id="ARBA00022842"/>
    </source>
</evidence>
<feature type="binding site" evidence="15">
    <location>
        <position position="117"/>
    </location>
    <ligand>
        <name>NAD(+)</name>
        <dbReference type="ChEBI" id="CHEBI:57540"/>
    </ligand>
</feature>
<feature type="binding site" evidence="15">
    <location>
        <position position="174"/>
    </location>
    <ligand>
        <name>NAD(+)</name>
        <dbReference type="ChEBI" id="CHEBI:57540"/>
    </ligand>
</feature>
<dbReference type="SUPFAM" id="SSF56091">
    <property type="entry name" value="DNA ligase/mRNA capping enzyme, catalytic domain"/>
    <property type="match status" value="1"/>
</dbReference>
<dbReference type="InterPro" id="IPR018239">
    <property type="entry name" value="DNA_ligase_AS"/>
</dbReference>
<dbReference type="Pfam" id="PF14520">
    <property type="entry name" value="HHH_5"/>
    <property type="match status" value="1"/>
</dbReference>
<dbReference type="PANTHER" id="PTHR23389">
    <property type="entry name" value="CHROMOSOME TRANSMISSION FIDELITY FACTOR 18"/>
    <property type="match status" value="1"/>
</dbReference>
<accession>A0A4R7YWW3</accession>
<dbReference type="CDD" id="cd17748">
    <property type="entry name" value="BRCT_DNA_ligase_like"/>
    <property type="match status" value="1"/>
</dbReference>
<dbReference type="InterPro" id="IPR041663">
    <property type="entry name" value="DisA/LigA_HHH"/>
</dbReference>
<keyword evidence="11 15" id="KW-0234">DNA repair</keyword>
<dbReference type="InterPro" id="IPR001357">
    <property type="entry name" value="BRCT_dom"/>
</dbReference>
<evidence type="ECO:0000256" key="5">
    <source>
        <dbReference type="ARBA" id="ARBA00022705"/>
    </source>
</evidence>
<feature type="domain" description="BRCT" evidence="16">
    <location>
        <begin position="588"/>
        <end position="674"/>
    </location>
</feature>
<dbReference type="Pfam" id="PF03119">
    <property type="entry name" value="DNA_ligase_ZBD"/>
    <property type="match status" value="1"/>
</dbReference>
<dbReference type="InterPro" id="IPR004150">
    <property type="entry name" value="NAD_DNA_ligase_OB"/>
</dbReference>
<evidence type="ECO:0000256" key="6">
    <source>
        <dbReference type="ARBA" id="ARBA00022723"/>
    </source>
</evidence>
<dbReference type="Pfam" id="PF12826">
    <property type="entry name" value="HHH_2"/>
    <property type="match status" value="1"/>
</dbReference>
<dbReference type="PROSITE" id="PS50172">
    <property type="entry name" value="BRCT"/>
    <property type="match status" value="1"/>
</dbReference>
<name>A0A4R7YWW3_9FIRM</name>
<evidence type="ECO:0000256" key="8">
    <source>
        <dbReference type="ARBA" id="ARBA00022833"/>
    </source>
</evidence>
<dbReference type="FunFam" id="1.10.287.610:FF:000002">
    <property type="entry name" value="DNA ligase"/>
    <property type="match status" value="1"/>
</dbReference>
<dbReference type="NCBIfam" id="NF005932">
    <property type="entry name" value="PRK07956.1"/>
    <property type="match status" value="1"/>
</dbReference>
<dbReference type="Gene3D" id="1.10.150.20">
    <property type="entry name" value="5' to 3' exonuclease, C-terminal subdomain"/>
    <property type="match status" value="2"/>
</dbReference>
<evidence type="ECO:0000256" key="15">
    <source>
        <dbReference type="HAMAP-Rule" id="MF_01588"/>
    </source>
</evidence>
<dbReference type="CDD" id="cd00114">
    <property type="entry name" value="LIGANc"/>
    <property type="match status" value="1"/>
</dbReference>
<dbReference type="FunFam" id="1.10.150.20:FF:000006">
    <property type="entry name" value="DNA ligase"/>
    <property type="match status" value="1"/>
</dbReference>
<evidence type="ECO:0000256" key="4">
    <source>
        <dbReference type="ARBA" id="ARBA00022598"/>
    </source>
</evidence>
<dbReference type="SUPFAM" id="SSF50249">
    <property type="entry name" value="Nucleic acid-binding proteins"/>
    <property type="match status" value="1"/>
</dbReference>
<evidence type="ECO:0000256" key="10">
    <source>
        <dbReference type="ARBA" id="ARBA00023027"/>
    </source>
</evidence>
<dbReference type="FunFam" id="3.30.470.30:FF:000001">
    <property type="entry name" value="DNA ligase"/>
    <property type="match status" value="1"/>
</dbReference>
<organism evidence="17 18">
    <name type="scientific">Halanaerobium saccharolyticum</name>
    <dbReference type="NCBI Taxonomy" id="43595"/>
    <lineage>
        <taxon>Bacteria</taxon>
        <taxon>Bacillati</taxon>
        <taxon>Bacillota</taxon>
        <taxon>Clostridia</taxon>
        <taxon>Halanaerobiales</taxon>
        <taxon>Halanaerobiaceae</taxon>
        <taxon>Halanaerobium</taxon>
    </lineage>
</organism>
<dbReference type="EMBL" id="SODA01000018">
    <property type="protein sequence ID" value="TDW01870.1"/>
    <property type="molecule type" value="Genomic_DNA"/>
</dbReference>
<evidence type="ECO:0000256" key="13">
    <source>
        <dbReference type="ARBA" id="ARBA00034005"/>
    </source>
</evidence>
<dbReference type="Gene3D" id="3.30.470.30">
    <property type="entry name" value="DNA ligase/mRNA capping enzyme"/>
    <property type="match status" value="1"/>
</dbReference>
<protein>
    <recommendedName>
        <fullName evidence="3 15">DNA ligase</fullName>
        <ecNumber evidence="2 15">6.5.1.2</ecNumber>
    </recommendedName>
    <alternativeName>
        <fullName evidence="15">Polydeoxyribonucleotide synthase [NAD(+)]</fullName>
    </alternativeName>
</protein>
<dbReference type="PANTHER" id="PTHR23389:SF9">
    <property type="entry name" value="DNA LIGASE"/>
    <property type="match status" value="1"/>
</dbReference>
<sequence length="674" mass="76363">MSKLTKEKAEKKIKALREKIREHEYKYFVLDDPSISDAEFDQLMQRLIKLEKAFPELITEDSPTQRVGGEVLDEFEKVEHSSTMLSLDNAFGAEELRDFDQRVQKNLNGEDYQYVVEHKIDGLSAVIRYNNGSFELGATRGNGEVGEDITKNMKTIRSLPLKIEEEAELELRGEIYLPKSEFQRLNEIRLENEESPFANPRNAAAGSVRQLDSKIAAQRSLSILIYDLISHSDREFETHLEVFSYLKEQGFKVNWHQSAAEIEAVIEICEQWQEERESLDFEIDGLVIKINNLALREKLGTTARSPRWAIAYKFPAQQKTTKIKDIEISLGRTGALTPTAILEPVELAGSTVSRATLHNEDEIKRKDIRIGDTALVQKAGDVIPEVVKVIKEERDGSEKEFKMPDECPVCGGEVIRPEGEAVTRCTNISCPAQRKESILHFVSRDAMNIDGVGPALIEQLLENNLIEDYADLYFLKQAHLKDLERMGEKSSQNVIEAIEASKEREFFRVLYALGIRHVGIGAARILAENFNSIEEIKAASAENLEEIDEIGPVIAESIVGFFQERHNRDLLSRLKQAGIRLEKEKEQENEKFLDGLKFVFTGSLNNYTRSEVKDLVEKAGGRAVSSVSSKTDYLVIGDNPGSKYDKAQELGVEILEEDEFTQMIENRTTNKEVE</sequence>
<feature type="binding site" evidence="15">
    <location>
        <position position="313"/>
    </location>
    <ligand>
        <name>NAD(+)</name>
        <dbReference type="ChEBI" id="CHEBI:57540"/>
    </ligand>
</feature>
<dbReference type="InterPro" id="IPR003583">
    <property type="entry name" value="Hlx-hairpin-Hlx_DNA-bd_motif"/>
</dbReference>
<dbReference type="Gene3D" id="6.20.10.30">
    <property type="match status" value="1"/>
</dbReference>
<evidence type="ECO:0000256" key="1">
    <source>
        <dbReference type="ARBA" id="ARBA00004067"/>
    </source>
</evidence>
<reference evidence="17 18" key="1">
    <citation type="submission" date="2019-03" db="EMBL/GenBank/DDBJ databases">
        <title>Subsurface microbial communities from deep shales in Ohio and West Virginia, USA.</title>
        <authorList>
            <person name="Wrighton K."/>
        </authorList>
    </citation>
    <scope>NUCLEOTIDE SEQUENCE [LARGE SCALE GENOMIC DNA]</scope>
    <source>
        <strain evidence="17 18">MSL9.2</strain>
    </source>
</reference>
<evidence type="ECO:0000256" key="14">
    <source>
        <dbReference type="ARBA" id="ARBA00060881"/>
    </source>
</evidence>
<evidence type="ECO:0000313" key="17">
    <source>
        <dbReference type="EMBL" id="TDW01870.1"/>
    </source>
</evidence>
<dbReference type="FunFam" id="2.40.50.140:FF:000012">
    <property type="entry name" value="DNA ligase"/>
    <property type="match status" value="1"/>
</dbReference>
<evidence type="ECO:0000313" key="18">
    <source>
        <dbReference type="Proteomes" id="UP000294697"/>
    </source>
</evidence>
<dbReference type="NCBIfam" id="TIGR00575">
    <property type="entry name" value="dnlj"/>
    <property type="match status" value="1"/>
</dbReference>
<keyword evidence="6 15" id="KW-0479">Metal-binding</keyword>
<gene>
    <name evidence="15" type="primary">ligA</name>
    <name evidence="17" type="ORF">C8C77_11826</name>
</gene>
<feature type="binding site" evidence="15">
    <location>
        <position position="410"/>
    </location>
    <ligand>
        <name>Zn(2+)</name>
        <dbReference type="ChEBI" id="CHEBI:29105"/>
    </ligand>
</feature>
<dbReference type="FunFam" id="3.40.50.10190:FF:000054">
    <property type="entry name" value="DNA ligase"/>
    <property type="match status" value="1"/>
</dbReference>